<dbReference type="InterPro" id="IPR011075">
    <property type="entry name" value="TetR_C"/>
</dbReference>
<dbReference type="Gene3D" id="1.10.10.60">
    <property type="entry name" value="Homeodomain-like"/>
    <property type="match status" value="1"/>
</dbReference>
<gene>
    <name evidence="6" type="ORF">P0Y55_16595</name>
</gene>
<dbReference type="SUPFAM" id="SSF48498">
    <property type="entry name" value="Tetracyclin repressor-like, C-terminal domain"/>
    <property type="match status" value="1"/>
</dbReference>
<reference evidence="6" key="1">
    <citation type="submission" date="2023-03" db="EMBL/GenBank/DDBJ databases">
        <title>Andean soil-derived lignocellulolytic bacterial consortium as a source of novel taxa and putative plastic-active enzymes.</title>
        <authorList>
            <person name="Diaz-Garcia L."/>
            <person name="Chuvochina M."/>
            <person name="Feuerriegel G."/>
            <person name="Bunk B."/>
            <person name="Sproer C."/>
            <person name="Streit W.R."/>
            <person name="Rodriguez L.M."/>
            <person name="Overmann J."/>
            <person name="Jimenez D.J."/>
        </authorList>
    </citation>
    <scope>NUCLEOTIDE SEQUENCE</scope>
    <source>
        <strain evidence="6">MAG 2441</strain>
    </source>
</reference>
<evidence type="ECO:0000259" key="5">
    <source>
        <dbReference type="Pfam" id="PF16859"/>
    </source>
</evidence>
<protein>
    <submittedName>
        <fullName evidence="6">TetR/AcrR family transcriptional regulator</fullName>
    </submittedName>
</protein>
<keyword evidence="7" id="KW-1185">Reference proteome</keyword>
<evidence type="ECO:0000256" key="3">
    <source>
        <dbReference type="ARBA" id="ARBA00023163"/>
    </source>
</evidence>
<dbReference type="Gene3D" id="1.10.357.10">
    <property type="entry name" value="Tetracycline Repressor, domain 2"/>
    <property type="match status" value="1"/>
</dbReference>
<organism evidence="6 7">
    <name type="scientific">Candidatus Cohnella colombiensis</name>
    <dbReference type="NCBI Taxonomy" id="3121368"/>
    <lineage>
        <taxon>Bacteria</taxon>
        <taxon>Bacillati</taxon>
        <taxon>Bacillota</taxon>
        <taxon>Bacilli</taxon>
        <taxon>Bacillales</taxon>
        <taxon>Paenibacillaceae</taxon>
        <taxon>Cohnella</taxon>
    </lineage>
</organism>
<accession>A0AA95JBJ7</accession>
<dbReference type="InterPro" id="IPR036271">
    <property type="entry name" value="Tet_transcr_reg_TetR-rel_C_sf"/>
</dbReference>
<dbReference type="PRINTS" id="PR00455">
    <property type="entry name" value="HTHTETR"/>
</dbReference>
<feature type="domain" description="HTH tetR-type" evidence="4">
    <location>
        <begin position="26"/>
        <end position="68"/>
    </location>
</feature>
<dbReference type="PANTHER" id="PTHR30055">
    <property type="entry name" value="HTH-TYPE TRANSCRIPTIONAL REGULATOR RUTR"/>
    <property type="match status" value="1"/>
</dbReference>
<keyword evidence="3" id="KW-0804">Transcription</keyword>
<evidence type="ECO:0000256" key="1">
    <source>
        <dbReference type="ARBA" id="ARBA00023015"/>
    </source>
</evidence>
<dbReference type="Proteomes" id="UP001178662">
    <property type="component" value="Chromosome"/>
</dbReference>
<dbReference type="Pfam" id="PF00440">
    <property type="entry name" value="TetR_N"/>
    <property type="match status" value="1"/>
</dbReference>
<dbReference type="InterPro" id="IPR050109">
    <property type="entry name" value="HTH-type_TetR-like_transc_reg"/>
</dbReference>
<dbReference type="Pfam" id="PF16859">
    <property type="entry name" value="TetR_C_11"/>
    <property type="match status" value="1"/>
</dbReference>
<dbReference type="GO" id="GO:0000976">
    <property type="term" value="F:transcription cis-regulatory region binding"/>
    <property type="evidence" value="ECO:0007669"/>
    <property type="project" value="TreeGrafter"/>
</dbReference>
<dbReference type="PANTHER" id="PTHR30055:SF148">
    <property type="entry name" value="TETR-FAMILY TRANSCRIPTIONAL REGULATOR"/>
    <property type="match status" value="1"/>
</dbReference>
<evidence type="ECO:0000313" key="6">
    <source>
        <dbReference type="EMBL" id="WEK54156.1"/>
    </source>
</evidence>
<dbReference type="EMBL" id="CP119317">
    <property type="protein sequence ID" value="WEK54156.1"/>
    <property type="molecule type" value="Genomic_DNA"/>
</dbReference>
<dbReference type="SUPFAM" id="SSF46689">
    <property type="entry name" value="Homeodomain-like"/>
    <property type="match status" value="1"/>
</dbReference>
<name>A0AA95JBJ7_9BACL</name>
<keyword evidence="1" id="KW-0805">Transcription regulation</keyword>
<proteinExistence type="predicted"/>
<dbReference type="AlphaFoldDB" id="A0AA95JBJ7"/>
<sequence>MSEKKQSKLKQQSIGRPRSEASKTAILTATVDLLEESGYSTLTIEAIAARAGVGKATIYRWWPSKPILVLDAFLMTTESSLHFQENTSIRENFRQQLHTLANVFNDILGRTVVALVAESGEDSEIAKDFYTNYLKPRREDAILILERAIAQGEIKEGINLDVVSDMLYGPVYFQILIYKKKVDSKFIDTLVDQVMKGIGAP</sequence>
<dbReference type="GO" id="GO:0003700">
    <property type="term" value="F:DNA-binding transcription factor activity"/>
    <property type="evidence" value="ECO:0007669"/>
    <property type="project" value="TreeGrafter"/>
</dbReference>
<dbReference type="InterPro" id="IPR001647">
    <property type="entry name" value="HTH_TetR"/>
</dbReference>
<feature type="domain" description="Tetracyclin repressor-like C-terminal" evidence="5">
    <location>
        <begin position="87"/>
        <end position="194"/>
    </location>
</feature>
<evidence type="ECO:0000313" key="7">
    <source>
        <dbReference type="Proteomes" id="UP001178662"/>
    </source>
</evidence>
<evidence type="ECO:0000256" key="2">
    <source>
        <dbReference type="ARBA" id="ARBA00023125"/>
    </source>
</evidence>
<dbReference type="InterPro" id="IPR009057">
    <property type="entry name" value="Homeodomain-like_sf"/>
</dbReference>
<evidence type="ECO:0000259" key="4">
    <source>
        <dbReference type="Pfam" id="PF00440"/>
    </source>
</evidence>
<keyword evidence="2" id="KW-0238">DNA-binding</keyword>